<dbReference type="AlphaFoldDB" id="A0A1A9RMD3"/>
<dbReference type="EMBL" id="LXSH01000027">
    <property type="protein sequence ID" value="OAM20686.1"/>
    <property type="molecule type" value="Genomic_DNA"/>
</dbReference>
<evidence type="ECO:0000256" key="1">
    <source>
        <dbReference type="SAM" id="SignalP"/>
    </source>
</evidence>
<dbReference type="Proteomes" id="UP000078103">
    <property type="component" value="Unassembled WGS sequence"/>
</dbReference>
<accession>A0A1A9RMD3</accession>
<reference evidence="3" key="1">
    <citation type="submission" date="2016-05" db="EMBL/GenBank/DDBJ databases">
        <title>Draft genome of Corynebacterium afermentans subsp. afermentans LCDC 88199T.</title>
        <authorList>
            <person name="Bernier A.-M."/>
            <person name="Bernard K."/>
        </authorList>
    </citation>
    <scope>NUCLEOTIDE SEQUENCE [LARGE SCALE GENOMIC DNA]</scope>
    <source>
        <strain evidence="3">NML120819</strain>
    </source>
</reference>
<name>A0A1A9RMD3_EIKCO</name>
<feature type="chain" id="PRO_5008395920" evidence="1">
    <location>
        <begin position="20"/>
        <end position="168"/>
    </location>
</feature>
<gene>
    <name evidence="2" type="ORF">A7P89_10130</name>
</gene>
<keyword evidence="1" id="KW-0732">Signal</keyword>
<dbReference type="RefSeq" id="WP_064106397.1">
    <property type="nucleotide sequence ID" value="NZ_LXSH01000027.1"/>
</dbReference>
<organism evidence="2 3">
    <name type="scientific">Eikenella corrodens</name>
    <dbReference type="NCBI Taxonomy" id="539"/>
    <lineage>
        <taxon>Bacteria</taxon>
        <taxon>Pseudomonadati</taxon>
        <taxon>Pseudomonadota</taxon>
        <taxon>Betaproteobacteria</taxon>
        <taxon>Neisseriales</taxon>
        <taxon>Neisseriaceae</taxon>
        <taxon>Eikenella</taxon>
    </lineage>
</organism>
<evidence type="ECO:0000313" key="3">
    <source>
        <dbReference type="Proteomes" id="UP000078103"/>
    </source>
</evidence>
<sequence>MRKLFLTALLGILATTTHAAVSPAERQANPKAAAMVRTKLGEGVRLYNYQSDGDGTYTAYLYPNTIHALGGGWYSVISRHRSQRTRPEPYMLVSDWVFCGRGKHQSVMSALALFNSDGSLNGLKDTHPYTKPAELSEATINGLNAVGGEEQHTAKMVQAVCGHISAAK</sequence>
<evidence type="ECO:0000313" key="2">
    <source>
        <dbReference type="EMBL" id="OAM20686.1"/>
    </source>
</evidence>
<protein>
    <submittedName>
        <fullName evidence="2">Uncharacterized protein</fullName>
    </submittedName>
</protein>
<feature type="signal peptide" evidence="1">
    <location>
        <begin position="1"/>
        <end position="19"/>
    </location>
</feature>
<comment type="caution">
    <text evidence="2">The sequence shown here is derived from an EMBL/GenBank/DDBJ whole genome shotgun (WGS) entry which is preliminary data.</text>
</comment>
<proteinExistence type="predicted"/>